<accession>A0ABQ0EEI8</accession>
<protein>
    <submittedName>
        <fullName evidence="6">Maestro heat-like repeat-containing protein family member 2A</fullName>
    </submittedName>
</protein>
<dbReference type="InterPro" id="IPR016024">
    <property type="entry name" value="ARM-type_fold"/>
</dbReference>
<feature type="domain" description="Maestro/Maestro-like HEAT-repeats" evidence="5">
    <location>
        <begin position="1420"/>
        <end position="1611"/>
    </location>
</feature>
<dbReference type="EMBL" id="BAAFST010000001">
    <property type="protein sequence ID" value="GAB1285215.1"/>
    <property type="molecule type" value="Genomic_DNA"/>
</dbReference>
<dbReference type="InterPro" id="IPR045206">
    <property type="entry name" value="Maestro_heat-like_prot"/>
</dbReference>
<keyword evidence="7" id="KW-1185">Reference proteome</keyword>
<name>A0ABQ0EEI8_APOSI</name>
<sequence length="1752" mass="197872">MREATELNEDMLEEAEHLPLLEPEDDGTFFQVTNLLNIMDSESAKTDTAGPGLDMRKTLASVIITEKATTDPCVVMNALIRCLQVPEISTQRKMNIYNIMQEIIQQEGEMEERCIQRLVAIASKQMRDITETEGFETAEVASETLVALSRNHFSLVMYELQHHLKPLNLTDEFVIVTLAKLANGNVFEFMPYMGITLATIFTMLRLANEAKMRQVICSAMETFCETVQFYLRHLEDSLYPVMTEDQFAVKLFPMYRYFVTVWLRHQDLEVKLGVIKSLRPMLSLLLPNDDLREQVYDYIPLLLAEFQGGLEALFVTQVLRQILEASVTTNTPIPPMLLHPIFTELHVQVCSKAPAQQQFSSQNLMEIVHCFIALARSYPKELMKFFFSQVEMSKEAIRVGTLALIRAVVSADDPKMNIKTIYLAIRVVKNTLSDTRSKVRMAILRIIGQLVLSGFQEKIKGWGLKYVSVQLTLSTYKLTNRRECFYQRDLEEKMVHKVTMDTVKIITSSISGMTNEFWVRLLCYIMETDYTEALTPICISLTNLAENQIHGKDTEAGIAGKSKHVDLPAPQKLLARLLVLMSSPYKGEGRGIAMLNLLRTLSQSIAPSMADMWEQEIPLLVQYLEEHTEFTWNQKAWEDMLIQFLRNSLKKTRGTSWSLRLSKELNNQIDTFDSPSLEKGFLYRALGFTLGMGLEADRVEVLLLELLYKTDYSNDFDRETCLKGVILCFGLCARGQVKTVLNVLHDFEERIQESEQSWQIGAWRKDHPWRRETVKSALMVMYSCVSSYCHPQMLLTHVDSPITAKIIHHYSSSCQDISLKMAFMKSVVQVTNAIKSIQDPEDFQFAHKSALTGLIVVLCCQMSLKECGHVNPRALYKGPGPPYPGTRPCDRPLPHSTSGSMAMDALSQLSTLKPFYSPEESTELMDIGIHTVISLQPPGEDNESVKTLYANALSSLKQLMEGLLQRQLDPKGLQDTVHLLEKWILSEKEWEREKAMALHLHLMQIYVQSIGVCIPLKLGQFGILVGLIAPCTCDVHRRTRLASINVLSSLLDLHVSQTCSLWGASKEQELQKCKEDLQDTDMNKISSASSRVAKVVCPEFNCDEVVSLIQKLCENIGAMDLQHDRAAVTWIGIFLQMRVKELEDKVAEILGAILVHLPVVDHPEVRRHLIEGILLLAHYHQETVLTSLLRQPLPMESHLTEVWLAVAENVPFARTMLHGLLGRLQSRFTAKINATSKADIWRLAAVDPLMTLCTIQLLMEKMDQDDKFPDLFPDLLYTFLLQLGSSHGPEAASPVLKTWRLVHTGPLPQEMTLQRITIKSMQLLVKRINREPLEQALEEQCVWSLLENGGTFLEGVSLMARLCMQNTEHYMQRLAELVLTGMGSEVLSCCISSTAICVESEFMSDPVLHQEKLLRPVVLMLEKGAGQDKDETLQVLSLRALGNMALGAPRKVKQYRKLLLEKCLGSLQGQASSSATAEGMEALTKVLAELREGDIGSSFEAISKQCRAFFDNENELLRLKAFILFGKLAKVVGISKKHFFKGEVKRGWVSLLLHCQDPCPSVAQDFEACVVTMFQCVHFWGWKSLESSFGHSNDSINDQMTVFQTNMCSILGPEKACCSLWLPAGNNSLHEKQLVKDQNRCLQLGRNYHEAAVCPLSEEDGPCGTSELLSSTDSVVEISGSLTPLRPCWGRSWTWMDREWLNGGRDFQEEYLSLQDLQLDSDAGVRRAALETLKVLDSCNQHWLLASPRGLP</sequence>
<dbReference type="Pfam" id="PF23210">
    <property type="entry name" value="HEAT_Maestro_2"/>
    <property type="match status" value="2"/>
</dbReference>
<dbReference type="InterPro" id="IPR056282">
    <property type="entry name" value="MROH2B-like_N_HEAT"/>
</dbReference>
<evidence type="ECO:0000259" key="2">
    <source>
        <dbReference type="Pfam" id="PF21047"/>
    </source>
</evidence>
<evidence type="ECO:0000259" key="5">
    <source>
        <dbReference type="Pfam" id="PF23227"/>
    </source>
</evidence>
<organism evidence="6 7">
    <name type="scientific">Apodemus speciosus</name>
    <name type="common">Large Japanese field mouse</name>
    <dbReference type="NCBI Taxonomy" id="105296"/>
    <lineage>
        <taxon>Eukaryota</taxon>
        <taxon>Metazoa</taxon>
        <taxon>Chordata</taxon>
        <taxon>Craniata</taxon>
        <taxon>Vertebrata</taxon>
        <taxon>Euteleostomi</taxon>
        <taxon>Mammalia</taxon>
        <taxon>Eutheria</taxon>
        <taxon>Euarchontoglires</taxon>
        <taxon>Glires</taxon>
        <taxon>Rodentia</taxon>
        <taxon>Myomorpha</taxon>
        <taxon>Muroidea</taxon>
        <taxon>Muridae</taxon>
        <taxon>Murinae</taxon>
        <taxon>Apodemus</taxon>
    </lineage>
</organism>
<dbReference type="InterPro" id="IPR055408">
    <property type="entry name" value="HEAT_MROH2B-like"/>
</dbReference>
<dbReference type="Proteomes" id="UP001623349">
    <property type="component" value="Unassembled WGS sequence"/>
</dbReference>
<feature type="domain" description="MROH2B-like N-terminal HEAT-repeats" evidence="4">
    <location>
        <begin position="66"/>
        <end position="282"/>
    </location>
</feature>
<dbReference type="InterPro" id="IPR048465">
    <property type="entry name" value="Maestro-like_HEAT"/>
</dbReference>
<feature type="domain" description="Maestro-like HEAT-repeats" evidence="2">
    <location>
        <begin position="990"/>
        <end position="1217"/>
    </location>
</feature>
<evidence type="ECO:0000259" key="3">
    <source>
        <dbReference type="Pfam" id="PF23210"/>
    </source>
</evidence>
<dbReference type="Gene3D" id="1.25.10.10">
    <property type="entry name" value="Leucine-rich Repeat Variant"/>
    <property type="match status" value="2"/>
</dbReference>
<dbReference type="InterPro" id="IPR011989">
    <property type="entry name" value="ARM-like"/>
</dbReference>
<dbReference type="PANTHER" id="PTHR23120">
    <property type="entry name" value="MAESTRO-RELATED HEAT DOMAIN-CONTAINING"/>
    <property type="match status" value="1"/>
</dbReference>
<dbReference type="PANTHER" id="PTHR23120:SF14">
    <property type="entry name" value="MAESTRO HEAT-LIKE REPEAT-CONTAINING PROTEIN FAMILY MEMBER 2A"/>
    <property type="match status" value="1"/>
</dbReference>
<dbReference type="Pfam" id="PF23227">
    <property type="entry name" value="HEAT_MROH2B_C"/>
    <property type="match status" value="1"/>
</dbReference>
<comment type="caution">
    <text evidence="6">The sequence shown here is derived from an EMBL/GenBank/DDBJ whole genome shotgun (WGS) entry which is preliminary data.</text>
</comment>
<keyword evidence="1" id="KW-0677">Repeat</keyword>
<evidence type="ECO:0000259" key="4">
    <source>
        <dbReference type="Pfam" id="PF23221"/>
    </source>
</evidence>
<proteinExistence type="predicted"/>
<dbReference type="InterPro" id="IPR055406">
    <property type="entry name" value="HEAT_Maestro"/>
</dbReference>
<dbReference type="SUPFAM" id="SSF48371">
    <property type="entry name" value="ARM repeat"/>
    <property type="match status" value="2"/>
</dbReference>
<evidence type="ECO:0000256" key="1">
    <source>
        <dbReference type="ARBA" id="ARBA00022737"/>
    </source>
</evidence>
<dbReference type="Pfam" id="PF23221">
    <property type="entry name" value="HEAT_MROH2B_1st"/>
    <property type="match status" value="1"/>
</dbReference>
<evidence type="ECO:0000313" key="6">
    <source>
        <dbReference type="EMBL" id="GAB1285215.1"/>
    </source>
</evidence>
<feature type="domain" description="MROH2B-like HEAT-repeats" evidence="3">
    <location>
        <begin position="900"/>
        <end position="966"/>
    </location>
</feature>
<evidence type="ECO:0000313" key="7">
    <source>
        <dbReference type="Proteomes" id="UP001623349"/>
    </source>
</evidence>
<dbReference type="Pfam" id="PF21047">
    <property type="entry name" value="HEAT_Maestro"/>
    <property type="match status" value="1"/>
</dbReference>
<gene>
    <name evidence="6" type="ORF">APTSU1_000044500</name>
</gene>
<reference evidence="6 7" key="1">
    <citation type="submission" date="2024-08" db="EMBL/GenBank/DDBJ databases">
        <title>The draft genome of Apodemus speciosus.</title>
        <authorList>
            <person name="Nabeshima K."/>
            <person name="Suzuki S."/>
            <person name="Onuma M."/>
        </authorList>
    </citation>
    <scope>NUCLEOTIDE SEQUENCE [LARGE SCALE GENOMIC DNA]</scope>
    <source>
        <strain evidence="6">IB14-021</strain>
    </source>
</reference>
<feature type="domain" description="MROH2B-like HEAT-repeats" evidence="3">
    <location>
        <begin position="286"/>
        <end position="858"/>
    </location>
</feature>